<dbReference type="RefSeq" id="WP_174471491.1">
    <property type="nucleotide sequence ID" value="NZ_JAGINN010000005.1"/>
</dbReference>
<dbReference type="PROSITE" id="PS50943">
    <property type="entry name" value="HTH_CROC1"/>
    <property type="match status" value="1"/>
</dbReference>
<name>A0ABX2K9I9_9PROT</name>
<evidence type="ECO:0000313" key="2">
    <source>
        <dbReference type="EMBL" id="NUB00255.1"/>
    </source>
</evidence>
<dbReference type="SUPFAM" id="SSF47413">
    <property type="entry name" value="lambda repressor-like DNA-binding domains"/>
    <property type="match status" value="1"/>
</dbReference>
<sequence length="107" mass="12034">MTEQTTFGEDLKAWRNKLGLKQTQAAPLLGIHQSWYSKLEKDTKPPGPKVIKRFAALRHSSSQQHSVNTSACTALLEELRVEAGRRPQRTEEALRIAVSLIRLVNAE</sequence>
<dbReference type="EMBL" id="WHOS01000014">
    <property type="protein sequence ID" value="NUB00255.1"/>
    <property type="molecule type" value="Genomic_DNA"/>
</dbReference>
<accession>A0ABX2K9I9</accession>
<keyword evidence="3" id="KW-1185">Reference proteome</keyword>
<feature type="domain" description="HTH cro/C1-type" evidence="1">
    <location>
        <begin position="11"/>
        <end position="57"/>
    </location>
</feature>
<dbReference type="InterPro" id="IPR001387">
    <property type="entry name" value="Cro/C1-type_HTH"/>
</dbReference>
<dbReference type="CDD" id="cd00093">
    <property type="entry name" value="HTH_XRE"/>
    <property type="match status" value="1"/>
</dbReference>
<evidence type="ECO:0000259" key="1">
    <source>
        <dbReference type="PROSITE" id="PS50943"/>
    </source>
</evidence>
<evidence type="ECO:0000313" key="3">
    <source>
        <dbReference type="Proteomes" id="UP000605086"/>
    </source>
</evidence>
<gene>
    <name evidence="2" type="ORF">GBZ48_13255</name>
</gene>
<comment type="caution">
    <text evidence="2">The sequence shown here is derived from an EMBL/GenBank/DDBJ whole genome shotgun (WGS) entry which is preliminary data.</text>
</comment>
<protein>
    <submittedName>
        <fullName evidence="2">Helix-turn-helix domain-containing protein</fullName>
    </submittedName>
</protein>
<dbReference type="Pfam" id="PF13560">
    <property type="entry name" value="HTH_31"/>
    <property type="match status" value="1"/>
</dbReference>
<dbReference type="Proteomes" id="UP000605086">
    <property type="component" value="Unassembled WGS sequence"/>
</dbReference>
<dbReference type="InterPro" id="IPR010982">
    <property type="entry name" value="Lambda_DNA-bd_dom_sf"/>
</dbReference>
<dbReference type="SMART" id="SM00530">
    <property type="entry name" value="HTH_XRE"/>
    <property type="match status" value="1"/>
</dbReference>
<reference evidence="2 3" key="1">
    <citation type="submission" date="2019-10" db="EMBL/GenBank/DDBJ databases">
        <title>Genome sequence of Azospirillum melinis.</title>
        <authorList>
            <person name="Ambrosini A."/>
            <person name="Sant'Anna F.H."/>
            <person name="Cassan F.D."/>
            <person name="Souza E.M."/>
            <person name="Passaglia L.M.P."/>
        </authorList>
    </citation>
    <scope>NUCLEOTIDE SEQUENCE [LARGE SCALE GENOMIC DNA]</scope>
    <source>
        <strain evidence="2 3">TMCY0552</strain>
    </source>
</reference>
<organism evidence="2 3">
    <name type="scientific">Azospirillum melinis</name>
    <dbReference type="NCBI Taxonomy" id="328839"/>
    <lineage>
        <taxon>Bacteria</taxon>
        <taxon>Pseudomonadati</taxon>
        <taxon>Pseudomonadota</taxon>
        <taxon>Alphaproteobacteria</taxon>
        <taxon>Rhodospirillales</taxon>
        <taxon>Azospirillaceae</taxon>
        <taxon>Azospirillum</taxon>
    </lineage>
</organism>
<proteinExistence type="predicted"/>
<dbReference type="Gene3D" id="1.10.260.40">
    <property type="entry name" value="lambda repressor-like DNA-binding domains"/>
    <property type="match status" value="1"/>
</dbReference>